<dbReference type="Gene3D" id="3.30.360.10">
    <property type="entry name" value="Dihydrodipicolinate Reductase, domain 2"/>
    <property type="match status" value="1"/>
</dbReference>
<gene>
    <name evidence="3" type="ORF">CHM34_06375</name>
</gene>
<evidence type="ECO:0000259" key="2">
    <source>
        <dbReference type="Pfam" id="PF22725"/>
    </source>
</evidence>
<keyword evidence="4" id="KW-1185">Reference proteome</keyword>
<feature type="domain" description="GFO/IDH/MocA-like oxidoreductase" evidence="2">
    <location>
        <begin position="152"/>
        <end position="245"/>
    </location>
</feature>
<organism evidence="3 4">
    <name type="scientific">Paludifilum halophilum</name>
    <dbReference type="NCBI Taxonomy" id="1642702"/>
    <lineage>
        <taxon>Bacteria</taxon>
        <taxon>Bacillati</taxon>
        <taxon>Bacillota</taxon>
        <taxon>Bacilli</taxon>
        <taxon>Bacillales</taxon>
        <taxon>Thermoactinomycetaceae</taxon>
        <taxon>Paludifilum</taxon>
    </lineage>
</organism>
<dbReference type="Gene3D" id="3.40.50.720">
    <property type="entry name" value="NAD(P)-binding Rossmann-like Domain"/>
    <property type="match status" value="1"/>
</dbReference>
<evidence type="ECO:0000259" key="1">
    <source>
        <dbReference type="Pfam" id="PF01408"/>
    </source>
</evidence>
<evidence type="ECO:0000313" key="4">
    <source>
        <dbReference type="Proteomes" id="UP000215459"/>
    </source>
</evidence>
<sequence length="328" mass="36753">MLNIGFIGVGGIAEVHLRHISGMEGTRVAGIYDVNTDRAEEIARKYEGKVYPSLEALLDGEKLDAVYICVPPFAHGDIEAAVVERELPMFVEKPISIFRDPAERILKMVQEKDLLTSVGYHWRYSEAANKARVALQSQKPGMVLGYWLGDMPMVGWWRKRNRSGGQMVEQTTHIVDLARYLVGEVTEVYAVYGYGELKDSVEGVTIPDVGSITLKFDNGAVGTISNTCVFDQFYHTVGLDIITRDLVLEVRGDSVTERKKGETYQRRNGSDPYYEEDIAFIEAVKTGDRSRIRSSYADGYRTHQITVAANESAEKGQPIQLQIEVPHR</sequence>
<dbReference type="SUPFAM" id="SSF55347">
    <property type="entry name" value="Glyceraldehyde-3-phosphate dehydrogenase-like, C-terminal domain"/>
    <property type="match status" value="1"/>
</dbReference>
<dbReference type="AlphaFoldDB" id="A0A235B814"/>
<dbReference type="RefSeq" id="WP_094263758.1">
    <property type="nucleotide sequence ID" value="NZ_NOWF01000003.1"/>
</dbReference>
<feature type="domain" description="Gfo/Idh/MocA-like oxidoreductase N-terminal" evidence="1">
    <location>
        <begin position="2"/>
        <end position="120"/>
    </location>
</feature>
<dbReference type="PANTHER" id="PTHR43249:SF1">
    <property type="entry name" value="D-GLUCOSIDE 3-DEHYDROGENASE"/>
    <property type="match status" value="1"/>
</dbReference>
<evidence type="ECO:0008006" key="5">
    <source>
        <dbReference type="Google" id="ProtNLM"/>
    </source>
</evidence>
<dbReference type="EMBL" id="NOWF01000003">
    <property type="protein sequence ID" value="OYD08453.1"/>
    <property type="molecule type" value="Genomic_DNA"/>
</dbReference>
<dbReference type="Pfam" id="PF22725">
    <property type="entry name" value="GFO_IDH_MocA_C3"/>
    <property type="match status" value="1"/>
</dbReference>
<protein>
    <recommendedName>
        <fullName evidence="5">Oxidoreductase</fullName>
    </recommendedName>
</protein>
<reference evidence="3 4" key="1">
    <citation type="submission" date="2017-07" db="EMBL/GenBank/DDBJ databases">
        <title>The genome sequence of Paludifilum halophilum highlights mechanisms for microbial adaptation to high salt environemnts.</title>
        <authorList>
            <person name="Belbahri L."/>
        </authorList>
    </citation>
    <scope>NUCLEOTIDE SEQUENCE [LARGE SCALE GENOMIC DNA]</scope>
    <source>
        <strain evidence="3 4">DSM 102817</strain>
    </source>
</reference>
<dbReference type="InterPro" id="IPR055170">
    <property type="entry name" value="GFO_IDH_MocA-like_dom"/>
</dbReference>
<dbReference type="GO" id="GO:0000166">
    <property type="term" value="F:nucleotide binding"/>
    <property type="evidence" value="ECO:0007669"/>
    <property type="project" value="InterPro"/>
</dbReference>
<dbReference type="SUPFAM" id="SSF51735">
    <property type="entry name" value="NAD(P)-binding Rossmann-fold domains"/>
    <property type="match status" value="1"/>
</dbReference>
<evidence type="ECO:0000313" key="3">
    <source>
        <dbReference type="EMBL" id="OYD08453.1"/>
    </source>
</evidence>
<dbReference type="InterPro" id="IPR036291">
    <property type="entry name" value="NAD(P)-bd_dom_sf"/>
</dbReference>
<dbReference type="PANTHER" id="PTHR43249">
    <property type="entry name" value="UDP-N-ACETYL-2-AMINO-2-DEOXY-D-GLUCURONATE OXIDASE"/>
    <property type="match status" value="1"/>
</dbReference>
<accession>A0A235B814</accession>
<comment type="caution">
    <text evidence="3">The sequence shown here is derived from an EMBL/GenBank/DDBJ whole genome shotgun (WGS) entry which is preliminary data.</text>
</comment>
<dbReference type="Pfam" id="PF01408">
    <property type="entry name" value="GFO_IDH_MocA"/>
    <property type="match status" value="1"/>
</dbReference>
<dbReference type="Proteomes" id="UP000215459">
    <property type="component" value="Unassembled WGS sequence"/>
</dbReference>
<proteinExistence type="predicted"/>
<dbReference type="InterPro" id="IPR052515">
    <property type="entry name" value="Gfo/Idh/MocA_Oxidoreductase"/>
</dbReference>
<name>A0A235B814_9BACL</name>
<dbReference type="InterPro" id="IPR000683">
    <property type="entry name" value="Gfo/Idh/MocA-like_OxRdtase_N"/>
</dbReference>